<dbReference type="InterPro" id="IPR057949">
    <property type="entry name" value="TPR_TEX10"/>
</dbReference>
<organism evidence="2 3">
    <name type="scientific">Actinidia rufa</name>
    <dbReference type="NCBI Taxonomy" id="165716"/>
    <lineage>
        <taxon>Eukaryota</taxon>
        <taxon>Viridiplantae</taxon>
        <taxon>Streptophyta</taxon>
        <taxon>Embryophyta</taxon>
        <taxon>Tracheophyta</taxon>
        <taxon>Spermatophyta</taxon>
        <taxon>Magnoliopsida</taxon>
        <taxon>eudicotyledons</taxon>
        <taxon>Gunneridae</taxon>
        <taxon>Pentapetalae</taxon>
        <taxon>asterids</taxon>
        <taxon>Ericales</taxon>
        <taxon>Actinidiaceae</taxon>
        <taxon>Actinidia</taxon>
    </lineage>
</organism>
<dbReference type="Proteomes" id="UP000585474">
    <property type="component" value="Unassembled WGS sequence"/>
</dbReference>
<accession>A0A7J0FGZ4</accession>
<proteinExistence type="predicted"/>
<evidence type="ECO:0000313" key="3">
    <source>
        <dbReference type="Proteomes" id="UP000585474"/>
    </source>
</evidence>
<gene>
    <name evidence="2" type="ORF">Acr_12g0005010</name>
</gene>
<name>A0A7J0FGZ4_9ERIC</name>
<dbReference type="AlphaFoldDB" id="A0A7J0FGZ4"/>
<dbReference type="Pfam" id="PF25781">
    <property type="entry name" value="TPR_TEX10"/>
    <property type="match status" value="1"/>
</dbReference>
<protein>
    <submittedName>
        <fullName evidence="2">ARM repeat superfamily protein</fullName>
    </submittedName>
</protein>
<keyword evidence="3" id="KW-1185">Reference proteome</keyword>
<evidence type="ECO:0000259" key="1">
    <source>
        <dbReference type="Pfam" id="PF25781"/>
    </source>
</evidence>
<comment type="caution">
    <text evidence="2">The sequence shown here is derived from an EMBL/GenBank/DDBJ whole genome shotgun (WGS) entry which is preliminary data.</text>
</comment>
<evidence type="ECO:0000313" key="2">
    <source>
        <dbReference type="EMBL" id="GFY97960.1"/>
    </source>
</evidence>
<dbReference type="OrthoDB" id="361362at2759"/>
<feature type="domain" description="TEX10-like TPR repeats" evidence="1">
    <location>
        <begin position="168"/>
        <end position="271"/>
    </location>
</feature>
<reference evidence="2 3" key="1">
    <citation type="submission" date="2019-07" db="EMBL/GenBank/DDBJ databases">
        <title>De Novo Assembly of kiwifruit Actinidia rufa.</title>
        <authorList>
            <person name="Sugita-Konishi S."/>
            <person name="Sato K."/>
            <person name="Mori E."/>
            <person name="Abe Y."/>
            <person name="Kisaki G."/>
            <person name="Hamano K."/>
            <person name="Suezawa K."/>
            <person name="Otani M."/>
            <person name="Fukuda T."/>
            <person name="Manabe T."/>
            <person name="Gomi K."/>
            <person name="Tabuchi M."/>
            <person name="Akimitsu K."/>
            <person name="Kataoka I."/>
        </authorList>
    </citation>
    <scope>NUCLEOTIDE SEQUENCE [LARGE SCALE GENOMIC DNA]</scope>
    <source>
        <strain evidence="3">cv. Fuchu</strain>
    </source>
</reference>
<sequence length="273" mass="31208">MPHLDAQSFDCMLSILQSIDHVVRFFAYWIENSQQELQVSMPPIEGPDATMQGLNITSSLLKKLFDLFPLNPKRHVSGKICSGRPSGKAFYEKQILSLIPFTPNLVWQVSGYWKSRILQAFTNIFRSCNLESSLKWACLSAIEEMLVPRQGLMYLDASDQELLDYQITWIRELPLLLIMLGDKHPLRSRSVLSLLLRLGQCAASNPSFAQEYDNMQYSFAEFYCVCMGERNISYGPFVRLDTDARELSVCCLYYLSAVDSHLLKSLAWSCLCE</sequence>
<dbReference type="EMBL" id="BJWL01000012">
    <property type="protein sequence ID" value="GFY97960.1"/>
    <property type="molecule type" value="Genomic_DNA"/>
</dbReference>